<evidence type="ECO:0000256" key="2">
    <source>
        <dbReference type="ARBA" id="ARBA00022475"/>
    </source>
</evidence>
<protein>
    <recommendedName>
        <fullName evidence="11">Bacterial Ig-like domain-containing protein</fullName>
    </recommendedName>
</protein>
<organism evidence="10">
    <name type="scientific">marine metagenome</name>
    <dbReference type="NCBI Taxonomy" id="408172"/>
    <lineage>
        <taxon>unclassified sequences</taxon>
        <taxon>metagenomes</taxon>
        <taxon>ecological metagenomes</taxon>
    </lineage>
</organism>
<gene>
    <name evidence="10" type="ORF">METZ01_LOCUS197867</name>
</gene>
<evidence type="ECO:0000256" key="3">
    <source>
        <dbReference type="ARBA" id="ARBA00022614"/>
    </source>
</evidence>
<evidence type="ECO:0000256" key="6">
    <source>
        <dbReference type="ARBA" id="ARBA00022737"/>
    </source>
</evidence>
<evidence type="ECO:0000256" key="5">
    <source>
        <dbReference type="ARBA" id="ARBA00022729"/>
    </source>
</evidence>
<evidence type="ECO:0000256" key="9">
    <source>
        <dbReference type="ARBA" id="ARBA00037847"/>
    </source>
</evidence>
<dbReference type="GO" id="GO:0012505">
    <property type="term" value="C:endomembrane system"/>
    <property type="evidence" value="ECO:0007669"/>
    <property type="project" value="UniProtKB-SubCell"/>
</dbReference>
<keyword evidence="6" id="KW-0677">Repeat</keyword>
<dbReference type="InterPro" id="IPR051502">
    <property type="entry name" value="RLP_Defense_Trigger"/>
</dbReference>
<dbReference type="Pfam" id="PF00560">
    <property type="entry name" value="LRR_1"/>
    <property type="match status" value="2"/>
</dbReference>
<dbReference type="Gene3D" id="2.60.40.10">
    <property type="entry name" value="Immunoglobulins"/>
    <property type="match status" value="1"/>
</dbReference>
<evidence type="ECO:0008006" key="11">
    <source>
        <dbReference type="Google" id="ProtNLM"/>
    </source>
</evidence>
<dbReference type="SUPFAM" id="SSF52058">
    <property type="entry name" value="L domain-like"/>
    <property type="match status" value="1"/>
</dbReference>
<name>A0A382E4W4_9ZZZZ</name>
<evidence type="ECO:0000256" key="4">
    <source>
        <dbReference type="ARBA" id="ARBA00022692"/>
    </source>
</evidence>
<sequence>MRKLCQLLSVLFFIYWGCEEEIPITCISTDNEGVEKVELWVNGVSTGVTDETETYSLEWNTITYDDGSYGITVRSYDTSGNTTDSEPITLVVYKTVELGGEYYSIETTELDLSYSGLTGSIPPEIGNFTNLTYLGLSYNNLTGEIPESICDLNINWSHSGYFTISNNKLCPPYPSCIEDYVGEQDTSDCP</sequence>
<dbReference type="PANTHER" id="PTHR48062:SF52">
    <property type="entry name" value="RECEPTOR-LIKE PROTEIN 8-RELATED"/>
    <property type="match status" value="1"/>
</dbReference>
<dbReference type="PANTHER" id="PTHR48062">
    <property type="entry name" value="RECEPTOR-LIKE PROTEIN 14"/>
    <property type="match status" value="1"/>
</dbReference>
<keyword evidence="8" id="KW-0472">Membrane</keyword>
<keyword evidence="5" id="KW-0732">Signal</keyword>
<proteinExistence type="predicted"/>
<keyword evidence="7" id="KW-1133">Transmembrane helix</keyword>
<dbReference type="InterPro" id="IPR013783">
    <property type="entry name" value="Ig-like_fold"/>
</dbReference>
<evidence type="ECO:0000256" key="7">
    <source>
        <dbReference type="ARBA" id="ARBA00022989"/>
    </source>
</evidence>
<dbReference type="AlphaFoldDB" id="A0A382E4W4"/>
<accession>A0A382E4W4</accession>
<reference evidence="10" key="1">
    <citation type="submission" date="2018-05" db="EMBL/GenBank/DDBJ databases">
        <authorList>
            <person name="Lanie J.A."/>
            <person name="Ng W.-L."/>
            <person name="Kazmierczak K.M."/>
            <person name="Andrzejewski T.M."/>
            <person name="Davidsen T.M."/>
            <person name="Wayne K.J."/>
            <person name="Tettelin H."/>
            <person name="Glass J.I."/>
            <person name="Rusch D."/>
            <person name="Podicherti R."/>
            <person name="Tsui H.-C.T."/>
            <person name="Winkler M.E."/>
        </authorList>
    </citation>
    <scope>NUCLEOTIDE SEQUENCE</scope>
</reference>
<dbReference type="GO" id="GO:0005886">
    <property type="term" value="C:plasma membrane"/>
    <property type="evidence" value="ECO:0007669"/>
    <property type="project" value="UniProtKB-SubCell"/>
</dbReference>
<dbReference type="InterPro" id="IPR001611">
    <property type="entry name" value="Leu-rich_rpt"/>
</dbReference>
<dbReference type="InterPro" id="IPR032675">
    <property type="entry name" value="LRR_dom_sf"/>
</dbReference>
<dbReference type="EMBL" id="UINC01042407">
    <property type="protein sequence ID" value="SVB45013.1"/>
    <property type="molecule type" value="Genomic_DNA"/>
</dbReference>
<keyword evidence="4" id="KW-0812">Transmembrane</keyword>
<keyword evidence="3" id="KW-0433">Leucine-rich repeat</keyword>
<keyword evidence="2" id="KW-1003">Cell membrane</keyword>
<comment type="subcellular location">
    <subcellularLocation>
        <location evidence="1">Cell membrane</location>
    </subcellularLocation>
    <subcellularLocation>
        <location evidence="9">Endomembrane system</location>
        <topology evidence="9">Single-pass membrane protein</topology>
    </subcellularLocation>
</comment>
<evidence type="ECO:0000256" key="8">
    <source>
        <dbReference type="ARBA" id="ARBA00023136"/>
    </source>
</evidence>
<evidence type="ECO:0000313" key="10">
    <source>
        <dbReference type="EMBL" id="SVB45013.1"/>
    </source>
</evidence>
<dbReference type="Gene3D" id="3.80.10.10">
    <property type="entry name" value="Ribonuclease Inhibitor"/>
    <property type="match status" value="1"/>
</dbReference>
<dbReference type="Pfam" id="PF17957">
    <property type="entry name" value="Big_7"/>
    <property type="match status" value="1"/>
</dbReference>
<evidence type="ECO:0000256" key="1">
    <source>
        <dbReference type="ARBA" id="ARBA00004236"/>
    </source>
</evidence>